<dbReference type="RefSeq" id="YP_010782417.1">
    <property type="nucleotide sequence ID" value="NC_075039.1"/>
</dbReference>
<protein>
    <submittedName>
        <fullName evidence="2">Putative orfan</fullName>
    </submittedName>
</protein>
<sequence length="141" mass="16159">MLKKFLCNNRQTSFCSNTEMDDIDSLLDDKTYKTQKKNNNIEYFKVCLLFSILLVNLIILILLVVSISSVYLILNDLYDQAKPLIADLKIDVHNIYDKAVPIIDMIEPTISIFLNESTTLYDKINPILDKIGPIVAKMQVD</sequence>
<dbReference type="EMBL" id="KY523104">
    <property type="protein sequence ID" value="QKU35736.1"/>
    <property type="molecule type" value="Genomic_DNA"/>
</dbReference>
<name>A0A6N1NWM7_9VIRU</name>
<dbReference type="GeneID" id="80519181"/>
<keyword evidence="1" id="KW-0812">Transmembrane</keyword>
<dbReference type="KEGG" id="vg:80519181"/>
<keyword evidence="1" id="KW-0472">Membrane</keyword>
<keyword evidence="1" id="KW-1133">Transmembrane helix</keyword>
<organism evidence="2">
    <name type="scientific">Tupanvirus soda lake</name>
    <dbReference type="NCBI Taxonomy" id="2126985"/>
    <lineage>
        <taxon>Viruses</taxon>
        <taxon>Varidnaviria</taxon>
        <taxon>Bamfordvirae</taxon>
        <taxon>Nucleocytoviricota</taxon>
        <taxon>Megaviricetes</taxon>
        <taxon>Imitervirales</taxon>
        <taxon>Mimiviridae</taxon>
        <taxon>Megamimivirinae</taxon>
        <taxon>Tupanvirus</taxon>
        <taxon>Tupanvirus salinum</taxon>
    </lineage>
</organism>
<reference evidence="2" key="1">
    <citation type="submission" date="2017-01" db="EMBL/GenBank/DDBJ databases">
        <authorList>
            <person name="Assis F.L."/>
            <person name="Abrahao J.S."/>
            <person name="Silva L."/>
            <person name="Khalil J.B."/>
            <person name="Rodrigues R."/>
            <person name="Silva L.S."/>
            <person name="Arantes T."/>
            <person name="Boratto P."/>
            <person name="Andrade M."/>
            <person name="Kroon E.G."/>
            <person name="Ribeiro B."/>
            <person name="Bergier I."/>
            <person name="Seligmann H."/>
            <person name="Ghigo E."/>
            <person name="Colson P."/>
            <person name="Levasseur A."/>
            <person name="Raoult D."/>
            <person name="Scola B.L."/>
        </authorList>
    </citation>
    <scope>NUCLEOTIDE SEQUENCE</scope>
    <source>
        <strain evidence="2">Soda lake</strain>
    </source>
</reference>
<evidence type="ECO:0000256" key="1">
    <source>
        <dbReference type="SAM" id="Phobius"/>
    </source>
</evidence>
<reference evidence="2" key="2">
    <citation type="journal article" date="2018" name="Nat. Commun.">
        <title>Tailed giant Tupanvirus possesses the most complete translational apparatus of the known virosphere.</title>
        <authorList>
            <person name="Abrahao J."/>
            <person name="Silva L."/>
            <person name="Silva L.S."/>
            <person name="Khalil J.Y.B."/>
            <person name="Rodrigues R."/>
            <person name="Arantes T."/>
            <person name="Assis F."/>
            <person name="Boratto P."/>
            <person name="Andrade M."/>
            <person name="Kroon E.G."/>
            <person name="Ribeiro B."/>
            <person name="Bergier I."/>
            <person name="Seligmann H."/>
            <person name="Ghigo E."/>
            <person name="Colson P."/>
            <person name="Levasseur A."/>
            <person name="Kroemer G."/>
            <person name="Raoult D."/>
            <person name="La Scola B."/>
        </authorList>
    </citation>
    <scope>NUCLEOTIDE SEQUENCE [LARGE SCALE GENOMIC DNA]</scope>
    <source>
        <strain evidence="2">Soda lake</strain>
    </source>
</reference>
<evidence type="ECO:0000313" key="2">
    <source>
        <dbReference type="EMBL" id="QKU35736.1"/>
    </source>
</evidence>
<feature type="transmembrane region" description="Helical" evidence="1">
    <location>
        <begin position="46"/>
        <end position="74"/>
    </location>
</feature>
<proteinExistence type="predicted"/>
<accession>A0A6N1NWM7</accession>